<comment type="caution">
    <text evidence="1">The sequence shown here is derived from an EMBL/GenBank/DDBJ whole genome shotgun (WGS) entry which is preliminary data.</text>
</comment>
<keyword evidence="2" id="KW-1185">Reference proteome</keyword>
<reference evidence="1 2" key="1">
    <citation type="journal article" date="2024" name="Ann. Entomol. Soc. Am.">
        <title>Genomic analyses of the southern and eastern yellowjacket wasps (Hymenoptera: Vespidae) reveal evolutionary signatures of social life.</title>
        <authorList>
            <person name="Catto M.A."/>
            <person name="Caine P.B."/>
            <person name="Orr S.E."/>
            <person name="Hunt B.G."/>
            <person name="Goodisman M.A.D."/>
        </authorList>
    </citation>
    <scope>NUCLEOTIDE SEQUENCE [LARGE SCALE GENOMIC DNA]</scope>
    <source>
        <strain evidence="1">233</strain>
        <tissue evidence="1">Head and thorax</tissue>
    </source>
</reference>
<proteinExistence type="predicted"/>
<dbReference type="AlphaFoldDB" id="A0ABD2BAG9"/>
<accession>A0ABD2BAG9</accession>
<gene>
    <name evidence="1" type="ORF">V1478_005601</name>
</gene>
<name>A0ABD2BAG9_VESSQ</name>
<dbReference type="EMBL" id="JAUDFV010000119">
    <property type="protein sequence ID" value="KAL2729712.1"/>
    <property type="molecule type" value="Genomic_DNA"/>
</dbReference>
<sequence length="122" mass="14303">MNSFAYSPLKPRSRITGNASAKTLFLIRSTIYLISTMMTPEINFMRIGVGVWPIIDLVNLDLNRKIPTPMYRKNEVEWVIRTNNTNNNMEIITRIERIMRVEGSIIDRRMSSEKIEMKPREI</sequence>
<protein>
    <submittedName>
        <fullName evidence="1">Myb-like protein X</fullName>
    </submittedName>
</protein>
<dbReference type="Proteomes" id="UP001607302">
    <property type="component" value="Unassembled WGS sequence"/>
</dbReference>
<evidence type="ECO:0000313" key="2">
    <source>
        <dbReference type="Proteomes" id="UP001607302"/>
    </source>
</evidence>
<organism evidence="1 2">
    <name type="scientific">Vespula squamosa</name>
    <name type="common">Southern yellow jacket</name>
    <name type="synonym">Wasp</name>
    <dbReference type="NCBI Taxonomy" id="30214"/>
    <lineage>
        <taxon>Eukaryota</taxon>
        <taxon>Metazoa</taxon>
        <taxon>Ecdysozoa</taxon>
        <taxon>Arthropoda</taxon>
        <taxon>Hexapoda</taxon>
        <taxon>Insecta</taxon>
        <taxon>Pterygota</taxon>
        <taxon>Neoptera</taxon>
        <taxon>Endopterygota</taxon>
        <taxon>Hymenoptera</taxon>
        <taxon>Apocrita</taxon>
        <taxon>Aculeata</taxon>
        <taxon>Vespoidea</taxon>
        <taxon>Vespidae</taxon>
        <taxon>Vespinae</taxon>
        <taxon>Vespula</taxon>
    </lineage>
</organism>
<evidence type="ECO:0000313" key="1">
    <source>
        <dbReference type="EMBL" id="KAL2729712.1"/>
    </source>
</evidence>